<dbReference type="STRING" id="316055.RPE_3621"/>
<dbReference type="HOGENOM" id="CLU_159124_0_0_5"/>
<accession>Q07KI3</accession>
<feature type="transmembrane region" description="Helical" evidence="1">
    <location>
        <begin position="76"/>
        <end position="98"/>
    </location>
</feature>
<evidence type="ECO:0000313" key="2">
    <source>
        <dbReference type="EMBL" id="ABJ07551.1"/>
    </source>
</evidence>
<dbReference type="AlphaFoldDB" id="Q07KI3"/>
<dbReference type="EMBL" id="CP000463">
    <property type="protein sequence ID" value="ABJ07551.1"/>
    <property type="molecule type" value="Genomic_DNA"/>
</dbReference>
<sequence length="143" mass="15211">MNPALAIASILAAVAAAVHIFMGGHAVATPLLDSAMEARPKLILYAVWHMASVALCLSAAALFVGGLRRHAEPSRYLVRFISLLWCCFGATFLAVIAIQPDGGWLFKLPQWTLLLPVGLLGFWGSTGSTRGLRRGATIPTNAQ</sequence>
<protein>
    <submittedName>
        <fullName evidence="2">Uncharacterized protein</fullName>
    </submittedName>
</protein>
<keyword evidence="1" id="KW-1133">Transmembrane helix</keyword>
<organism evidence="2">
    <name type="scientific">Rhodopseudomonas palustris (strain BisA53)</name>
    <dbReference type="NCBI Taxonomy" id="316055"/>
    <lineage>
        <taxon>Bacteria</taxon>
        <taxon>Pseudomonadati</taxon>
        <taxon>Pseudomonadota</taxon>
        <taxon>Alphaproteobacteria</taxon>
        <taxon>Hyphomicrobiales</taxon>
        <taxon>Nitrobacteraceae</taxon>
        <taxon>Rhodopseudomonas</taxon>
    </lineage>
</organism>
<feature type="transmembrane region" description="Helical" evidence="1">
    <location>
        <begin position="42"/>
        <end position="64"/>
    </location>
</feature>
<name>Q07KI3_RHOP5</name>
<proteinExistence type="predicted"/>
<dbReference type="KEGG" id="rpe:RPE_3621"/>
<keyword evidence="1" id="KW-0472">Membrane</keyword>
<reference evidence="2" key="1">
    <citation type="submission" date="2006-09" db="EMBL/GenBank/DDBJ databases">
        <title>Complete sequence of Rhodopseudomonas palustris BisA53.</title>
        <authorList>
            <consortium name="US DOE Joint Genome Institute"/>
            <person name="Copeland A."/>
            <person name="Lucas S."/>
            <person name="Lapidus A."/>
            <person name="Barry K."/>
            <person name="Detter J.C."/>
            <person name="Glavina del Rio T."/>
            <person name="Hammon N."/>
            <person name="Israni S."/>
            <person name="Dalin E."/>
            <person name="Tice H."/>
            <person name="Pitluck S."/>
            <person name="Chain P."/>
            <person name="Malfatti S."/>
            <person name="Shin M."/>
            <person name="Vergez L."/>
            <person name="Schmutz J."/>
            <person name="Larimer F."/>
            <person name="Land M."/>
            <person name="Hauser L."/>
            <person name="Pelletier D.A."/>
            <person name="Kyrpides N."/>
            <person name="Kim E."/>
            <person name="Harwood C.S."/>
            <person name="Oda Y."/>
            <person name="Richardson P."/>
        </authorList>
    </citation>
    <scope>NUCLEOTIDE SEQUENCE [LARGE SCALE GENOMIC DNA]</scope>
    <source>
        <strain evidence="2">BisA53</strain>
    </source>
</reference>
<keyword evidence="1" id="KW-0812">Transmembrane</keyword>
<evidence type="ECO:0000256" key="1">
    <source>
        <dbReference type="SAM" id="Phobius"/>
    </source>
</evidence>
<dbReference type="eggNOG" id="ENOG5033A7C">
    <property type="taxonomic scope" value="Bacteria"/>
</dbReference>
<feature type="transmembrane region" description="Helical" evidence="1">
    <location>
        <begin position="104"/>
        <end position="124"/>
    </location>
</feature>
<dbReference type="OrthoDB" id="7667463at2"/>
<gene>
    <name evidence="2" type="ordered locus">RPE_3621</name>
</gene>